<feature type="transmembrane region" description="Helical" evidence="17">
    <location>
        <begin position="86"/>
        <end position="107"/>
    </location>
</feature>
<comment type="subcellular location">
    <subcellularLocation>
        <location evidence="1">Membrane</location>
        <topology evidence="1">Multi-pass membrane protein</topology>
    </subcellularLocation>
</comment>
<name>A0AAE3Q8K9_9HYPH</name>
<sequence>MTIANLITIGRLLAVPLLVYALINQYNLAAFVLFAMAGISDAVDGYIARHYDQQSELGAWLDPIADKLLMFSSYLFLGIMDHIPDWLVIVVVSRDMLIVGAVVLSSLMGRPVKVAPIMISKVTTVAQVAFAAIVLYALAFGWAVGPVIYVLALVTAGLTVVSGASYLVGWMRHLSGTQA</sequence>
<keyword evidence="9 17" id="KW-0812">Transmembrane</keyword>
<comment type="pathway">
    <text evidence="3">Lipid metabolism.</text>
</comment>
<evidence type="ECO:0000256" key="1">
    <source>
        <dbReference type="ARBA" id="ARBA00004141"/>
    </source>
</evidence>
<protein>
    <recommendedName>
        <fullName evidence="6">CDP-diacylglycerol--glycerol-3-phosphate 3-phosphatidyltransferase</fullName>
        <ecNumber evidence="5">2.7.8.5</ecNumber>
    </recommendedName>
</protein>
<gene>
    <name evidence="18" type="ORF">MRS75_03760</name>
</gene>
<evidence type="ECO:0000256" key="11">
    <source>
        <dbReference type="ARBA" id="ARBA00023098"/>
    </source>
</evidence>
<keyword evidence="14" id="KW-1208">Phospholipid metabolism</keyword>
<keyword evidence="7" id="KW-0444">Lipid biosynthesis</keyword>
<dbReference type="GO" id="GO:0046474">
    <property type="term" value="P:glycerophospholipid biosynthetic process"/>
    <property type="evidence" value="ECO:0007669"/>
    <property type="project" value="TreeGrafter"/>
</dbReference>
<evidence type="ECO:0000256" key="3">
    <source>
        <dbReference type="ARBA" id="ARBA00005189"/>
    </source>
</evidence>
<comment type="pathway">
    <text evidence="2">Phospholipid metabolism; phosphatidylglycerol biosynthesis; phosphatidylglycerol from CDP-diacylglycerol: step 1/2.</text>
</comment>
<evidence type="ECO:0000256" key="4">
    <source>
        <dbReference type="ARBA" id="ARBA00010441"/>
    </source>
</evidence>
<dbReference type="PANTHER" id="PTHR14269">
    <property type="entry name" value="CDP-DIACYLGLYCEROL--GLYCEROL-3-PHOSPHATE 3-PHOSPHATIDYLTRANSFERASE-RELATED"/>
    <property type="match status" value="1"/>
</dbReference>
<dbReference type="InterPro" id="IPR043130">
    <property type="entry name" value="CDP-OH_PTrfase_TM_dom"/>
</dbReference>
<comment type="caution">
    <text evidence="18">The sequence shown here is derived from an EMBL/GenBank/DDBJ whole genome shotgun (WGS) entry which is preliminary data.</text>
</comment>
<keyword evidence="10 17" id="KW-1133">Transmembrane helix</keyword>
<evidence type="ECO:0000256" key="14">
    <source>
        <dbReference type="ARBA" id="ARBA00023264"/>
    </source>
</evidence>
<keyword evidence="13" id="KW-0594">Phospholipid biosynthesis</keyword>
<comment type="catalytic activity">
    <reaction evidence="15">
        <text>a CDP-1,2-diacyl-sn-glycerol + sn-glycerol 3-phosphate = a 1,2-diacyl-sn-glycero-3-phospho-(1'-sn-glycero-3'-phosphate) + CMP + H(+)</text>
        <dbReference type="Rhea" id="RHEA:12593"/>
        <dbReference type="ChEBI" id="CHEBI:15378"/>
        <dbReference type="ChEBI" id="CHEBI:57597"/>
        <dbReference type="ChEBI" id="CHEBI:58332"/>
        <dbReference type="ChEBI" id="CHEBI:60110"/>
        <dbReference type="ChEBI" id="CHEBI:60377"/>
        <dbReference type="EC" id="2.7.8.5"/>
    </reaction>
</comment>
<feature type="transmembrane region" description="Helical" evidence="17">
    <location>
        <begin position="119"/>
        <end position="142"/>
    </location>
</feature>
<organism evidence="18 19">
    <name type="scientific">Ferirhizobium litorale</name>
    <dbReference type="NCBI Taxonomy" id="2927786"/>
    <lineage>
        <taxon>Bacteria</taxon>
        <taxon>Pseudomonadati</taxon>
        <taxon>Pseudomonadota</taxon>
        <taxon>Alphaproteobacteria</taxon>
        <taxon>Hyphomicrobiales</taxon>
        <taxon>Rhizobiaceae</taxon>
        <taxon>Ferirhizobium</taxon>
    </lineage>
</organism>
<dbReference type="InterPro" id="IPR048254">
    <property type="entry name" value="CDP_ALCOHOL_P_TRANSF_CS"/>
</dbReference>
<evidence type="ECO:0000256" key="8">
    <source>
        <dbReference type="ARBA" id="ARBA00022679"/>
    </source>
</evidence>
<evidence type="ECO:0000256" key="12">
    <source>
        <dbReference type="ARBA" id="ARBA00023136"/>
    </source>
</evidence>
<dbReference type="PIRSF" id="PIRSF000847">
    <property type="entry name" value="Phos_ph_gly_syn"/>
    <property type="match status" value="1"/>
</dbReference>
<evidence type="ECO:0000313" key="18">
    <source>
        <dbReference type="EMBL" id="MDI7921197.1"/>
    </source>
</evidence>
<dbReference type="InterPro" id="IPR000462">
    <property type="entry name" value="CDP-OH_P_trans"/>
</dbReference>
<evidence type="ECO:0000256" key="16">
    <source>
        <dbReference type="RuleBase" id="RU003750"/>
    </source>
</evidence>
<feature type="transmembrane region" description="Helical" evidence="17">
    <location>
        <begin position="148"/>
        <end position="168"/>
    </location>
</feature>
<dbReference type="FunFam" id="1.20.120.1760:FF:000033">
    <property type="entry name" value="CDP-alcohol phosphatidyltransferase"/>
    <property type="match status" value="1"/>
</dbReference>
<evidence type="ECO:0000256" key="17">
    <source>
        <dbReference type="SAM" id="Phobius"/>
    </source>
</evidence>
<dbReference type="Gene3D" id="1.20.120.1760">
    <property type="match status" value="1"/>
</dbReference>
<evidence type="ECO:0000256" key="9">
    <source>
        <dbReference type="ARBA" id="ARBA00022692"/>
    </source>
</evidence>
<dbReference type="Proteomes" id="UP001161580">
    <property type="component" value="Unassembled WGS sequence"/>
</dbReference>
<evidence type="ECO:0000256" key="15">
    <source>
        <dbReference type="ARBA" id="ARBA00048586"/>
    </source>
</evidence>
<keyword evidence="19" id="KW-1185">Reference proteome</keyword>
<dbReference type="EC" id="2.7.8.5" evidence="5"/>
<dbReference type="AlphaFoldDB" id="A0AAE3Q8K9"/>
<evidence type="ECO:0000256" key="13">
    <source>
        <dbReference type="ARBA" id="ARBA00023209"/>
    </source>
</evidence>
<keyword evidence="8 16" id="KW-0808">Transferase</keyword>
<accession>A0AAE3Q8K9</accession>
<dbReference type="GO" id="GO:0008444">
    <property type="term" value="F:CDP-diacylglycerol-glycerol-3-phosphate 3-phosphatidyltransferase activity"/>
    <property type="evidence" value="ECO:0007669"/>
    <property type="project" value="UniProtKB-EC"/>
</dbReference>
<proteinExistence type="inferred from homology"/>
<dbReference type="GO" id="GO:0016020">
    <property type="term" value="C:membrane"/>
    <property type="evidence" value="ECO:0007669"/>
    <property type="project" value="UniProtKB-SubCell"/>
</dbReference>
<evidence type="ECO:0000256" key="5">
    <source>
        <dbReference type="ARBA" id="ARBA00013170"/>
    </source>
</evidence>
<evidence type="ECO:0000256" key="2">
    <source>
        <dbReference type="ARBA" id="ARBA00005042"/>
    </source>
</evidence>
<keyword evidence="12 17" id="KW-0472">Membrane</keyword>
<comment type="similarity">
    <text evidence="4 16">Belongs to the CDP-alcohol phosphatidyltransferase class-I family.</text>
</comment>
<evidence type="ECO:0000256" key="10">
    <source>
        <dbReference type="ARBA" id="ARBA00022989"/>
    </source>
</evidence>
<dbReference type="InterPro" id="IPR050324">
    <property type="entry name" value="CDP-alcohol_PTase-I"/>
</dbReference>
<dbReference type="EMBL" id="JALDYZ010000002">
    <property type="protein sequence ID" value="MDI7921197.1"/>
    <property type="molecule type" value="Genomic_DNA"/>
</dbReference>
<evidence type="ECO:0000313" key="19">
    <source>
        <dbReference type="Proteomes" id="UP001161580"/>
    </source>
</evidence>
<dbReference type="PROSITE" id="PS00379">
    <property type="entry name" value="CDP_ALCOHOL_P_TRANSF"/>
    <property type="match status" value="1"/>
</dbReference>
<reference evidence="18" key="1">
    <citation type="submission" date="2022-03" db="EMBL/GenBank/DDBJ databases">
        <title>Fererhizobium litorale gen. nov., sp. nov., isolated from sandy sediments of the Sea of Japan seashore.</title>
        <authorList>
            <person name="Romanenko L."/>
            <person name="Kurilenko V."/>
            <person name="Otstavnykh N."/>
            <person name="Svetashev V."/>
            <person name="Tekutyeva L."/>
            <person name="Isaeva M."/>
            <person name="Mikhailov V."/>
        </authorList>
    </citation>
    <scope>NUCLEOTIDE SEQUENCE</scope>
    <source>
        <strain evidence="18">KMM 9576</strain>
    </source>
</reference>
<dbReference type="RefSeq" id="WP_311785378.1">
    <property type="nucleotide sequence ID" value="NZ_JALDYY010000002.1"/>
</dbReference>
<keyword evidence="11" id="KW-0443">Lipid metabolism</keyword>
<dbReference type="PANTHER" id="PTHR14269:SF62">
    <property type="entry name" value="CDP-DIACYLGLYCEROL--GLYCEROL-3-PHOSPHATE 3-PHOSPHATIDYLTRANSFERASE 1, CHLOROPLASTIC"/>
    <property type="match status" value="1"/>
</dbReference>
<dbReference type="InterPro" id="IPR004570">
    <property type="entry name" value="Phosphatidylglycerol_P_synth"/>
</dbReference>
<evidence type="ECO:0000256" key="6">
    <source>
        <dbReference type="ARBA" id="ARBA00014944"/>
    </source>
</evidence>
<evidence type="ECO:0000256" key="7">
    <source>
        <dbReference type="ARBA" id="ARBA00022516"/>
    </source>
</evidence>
<dbReference type="Pfam" id="PF01066">
    <property type="entry name" value="CDP-OH_P_transf"/>
    <property type="match status" value="1"/>
</dbReference>